<comment type="catalytic activity">
    <reaction evidence="10">
        <text>L-threonyl-[protein] + UDP-N-acetyl-alpha-D-glucosamine = 3-O-(N-acetyl-beta-D-glucosaminyl)-L-threonyl-[protein] + UDP + H(+)</text>
        <dbReference type="Rhea" id="RHEA:48908"/>
        <dbReference type="Rhea" id="RHEA-COMP:11060"/>
        <dbReference type="Rhea" id="RHEA-COMP:12252"/>
        <dbReference type="ChEBI" id="CHEBI:15378"/>
        <dbReference type="ChEBI" id="CHEBI:30013"/>
        <dbReference type="ChEBI" id="CHEBI:57705"/>
        <dbReference type="ChEBI" id="CHEBI:58223"/>
        <dbReference type="ChEBI" id="CHEBI:90840"/>
        <dbReference type="EC" id="2.4.1.255"/>
    </reaction>
</comment>
<keyword evidence="2" id="KW-0328">Glycosyltransferase</keyword>
<dbReference type="InterPro" id="IPR049625">
    <property type="entry name" value="Glyco_transf_61_cat"/>
</dbReference>
<evidence type="ECO:0000256" key="6">
    <source>
        <dbReference type="ARBA" id="ARBA00023180"/>
    </source>
</evidence>
<evidence type="ECO:0000256" key="10">
    <source>
        <dbReference type="ARBA" id="ARBA00049432"/>
    </source>
</evidence>
<evidence type="ECO:0000256" key="2">
    <source>
        <dbReference type="ARBA" id="ARBA00022676"/>
    </source>
</evidence>
<comment type="caution">
    <text evidence="12">The sequence shown here is derived from an EMBL/GenBank/DDBJ whole genome shotgun (WGS) entry which is preliminary data.</text>
</comment>
<dbReference type="PANTHER" id="PTHR20961:SF148">
    <property type="entry name" value="EGF DOMAIN-SPECIFIC O-LINKED N-ACETYLGLUCOSAMINE TRANSFERASE"/>
    <property type="match status" value="1"/>
</dbReference>
<dbReference type="Pfam" id="PF04577">
    <property type="entry name" value="Glyco_transf_61"/>
    <property type="match status" value="1"/>
</dbReference>
<proteinExistence type="predicted"/>
<evidence type="ECO:0000256" key="7">
    <source>
        <dbReference type="ARBA" id="ARBA00040944"/>
    </source>
</evidence>
<feature type="domain" description="Glycosyltransferase 61 catalytic" evidence="11">
    <location>
        <begin position="374"/>
        <end position="459"/>
    </location>
</feature>
<protein>
    <recommendedName>
        <fullName evidence="7">EGF domain-specific O-linked N-acetylglucosamine transferase</fullName>
        <ecNumber evidence="1">2.4.1.255</ecNumber>
    </recommendedName>
    <alternativeName>
        <fullName evidence="8">Extracellular O-linked N-acetylglucosamine transferase</fullName>
    </alternativeName>
</protein>
<name>A0ABQ9NUI7_9PEZI</name>
<dbReference type="PANTHER" id="PTHR20961">
    <property type="entry name" value="GLYCOSYLTRANSFERASE"/>
    <property type="match status" value="1"/>
</dbReference>
<evidence type="ECO:0000256" key="4">
    <source>
        <dbReference type="ARBA" id="ARBA00022729"/>
    </source>
</evidence>
<evidence type="ECO:0000259" key="11">
    <source>
        <dbReference type="Pfam" id="PF04577"/>
    </source>
</evidence>
<evidence type="ECO:0000256" key="5">
    <source>
        <dbReference type="ARBA" id="ARBA00022824"/>
    </source>
</evidence>
<comment type="catalytic activity">
    <reaction evidence="9">
        <text>L-seryl-[protein] + UDP-N-acetyl-alpha-D-glucosamine = 3-O-(N-acetyl-beta-D-glucosaminyl)-L-seryl-[protein] + UDP + H(+)</text>
        <dbReference type="Rhea" id="RHEA:48904"/>
        <dbReference type="Rhea" id="RHEA-COMP:9863"/>
        <dbReference type="Rhea" id="RHEA-COMP:12251"/>
        <dbReference type="ChEBI" id="CHEBI:15378"/>
        <dbReference type="ChEBI" id="CHEBI:29999"/>
        <dbReference type="ChEBI" id="CHEBI:57705"/>
        <dbReference type="ChEBI" id="CHEBI:58223"/>
        <dbReference type="ChEBI" id="CHEBI:90838"/>
        <dbReference type="EC" id="2.4.1.255"/>
    </reaction>
</comment>
<keyword evidence="4" id="KW-0732">Signal</keyword>
<organism evidence="12 13">
    <name type="scientific">Coniosporium apollinis</name>
    <dbReference type="NCBI Taxonomy" id="61459"/>
    <lineage>
        <taxon>Eukaryota</taxon>
        <taxon>Fungi</taxon>
        <taxon>Dikarya</taxon>
        <taxon>Ascomycota</taxon>
        <taxon>Pezizomycotina</taxon>
        <taxon>Dothideomycetes</taxon>
        <taxon>Dothideomycetes incertae sedis</taxon>
        <taxon>Coniosporium</taxon>
    </lineage>
</organism>
<reference evidence="12" key="1">
    <citation type="submission" date="2022-10" db="EMBL/GenBank/DDBJ databases">
        <title>Culturing micro-colonial fungi from biological soil crusts in the Mojave desert and describing Neophaeococcomyces mojavensis, and introducing the new genera and species Taxawa tesnikishii.</title>
        <authorList>
            <person name="Kurbessoian T."/>
            <person name="Stajich J.E."/>
        </authorList>
    </citation>
    <scope>NUCLEOTIDE SEQUENCE</scope>
    <source>
        <strain evidence="12">TK_1</strain>
    </source>
</reference>
<sequence>MLLSSLPRRYQLAAGLVFLLLFLYTLTQLQLSSVQTLHFPFGGQAVHHEAPTSASTQDTVFHSPAAPKLSSSATTAFSVPESITDSTTTIATTSASLTTPSASGTASALPAGHHTAPVEPQWCFERFRLNYLYNLAGSATKYCTDNSKSNLSCFHSQTAKDGRIDSFCVGGPSSFDATLKKFKLDCQLRGWAAEGAPYHAPSFDKFAQYQYQTGPKYVFDSYVTWSEGLDVAKDVISVPRKLVILVKRENVVDDLFHTITQISSLTMTLDVLRMAPLLTSFVFMPDDILNTQIVVVDDYDEGPYWDLWTVYAGQPIKRLAALSADELAGGNVIVPLAGGSNPLWQADWEPIACSSSPLLSTLSTRVLIFYNISTMPLPDHRPLTLTFIDRKEERRLLNQTALLSSLEAKYPALNISVVDFANITFAQQLQIVHETDILVGVHGADLTHSLFLPPGSAVVEILPHSVTRQRFHNLAKMMGHRHFAAHADGQPREGGAGDWQEDDVSISPDPFLSLVDEVVKSMDNRGTQRRHVT</sequence>
<dbReference type="Proteomes" id="UP001172684">
    <property type="component" value="Unassembled WGS sequence"/>
</dbReference>
<evidence type="ECO:0000256" key="9">
    <source>
        <dbReference type="ARBA" id="ARBA00048317"/>
    </source>
</evidence>
<keyword evidence="6" id="KW-0325">Glycoprotein</keyword>
<dbReference type="InterPro" id="IPR007657">
    <property type="entry name" value="Glycosyltransferase_61"/>
</dbReference>
<keyword evidence="5" id="KW-0256">Endoplasmic reticulum</keyword>
<evidence type="ECO:0000313" key="12">
    <source>
        <dbReference type="EMBL" id="KAJ9662371.1"/>
    </source>
</evidence>
<accession>A0ABQ9NUI7</accession>
<dbReference type="EC" id="2.4.1.255" evidence="1"/>
<evidence type="ECO:0000256" key="8">
    <source>
        <dbReference type="ARBA" id="ARBA00042574"/>
    </source>
</evidence>
<evidence type="ECO:0000313" key="13">
    <source>
        <dbReference type="Proteomes" id="UP001172684"/>
    </source>
</evidence>
<evidence type="ECO:0000256" key="1">
    <source>
        <dbReference type="ARBA" id="ARBA00011970"/>
    </source>
</evidence>
<evidence type="ECO:0000256" key="3">
    <source>
        <dbReference type="ARBA" id="ARBA00022679"/>
    </source>
</evidence>
<gene>
    <name evidence="12" type="ORF">H2201_006078</name>
</gene>
<dbReference type="EMBL" id="JAPDRL010000050">
    <property type="protein sequence ID" value="KAJ9662371.1"/>
    <property type="molecule type" value="Genomic_DNA"/>
</dbReference>
<keyword evidence="13" id="KW-1185">Reference proteome</keyword>
<keyword evidence="3" id="KW-0808">Transferase</keyword>